<evidence type="ECO:0000256" key="1">
    <source>
        <dbReference type="ARBA" id="ARBA00004651"/>
    </source>
</evidence>
<evidence type="ECO:0000256" key="6">
    <source>
        <dbReference type="SAM" id="Phobius"/>
    </source>
</evidence>
<feature type="transmembrane region" description="Helical" evidence="6">
    <location>
        <begin position="146"/>
        <end position="169"/>
    </location>
</feature>
<dbReference type="GO" id="GO:0022857">
    <property type="term" value="F:transmembrane transporter activity"/>
    <property type="evidence" value="ECO:0007669"/>
    <property type="project" value="InterPro"/>
</dbReference>
<dbReference type="InterPro" id="IPR036259">
    <property type="entry name" value="MFS_trans_sf"/>
</dbReference>
<dbReference type="InterPro" id="IPR020846">
    <property type="entry name" value="MFS_dom"/>
</dbReference>
<feature type="transmembrane region" description="Helical" evidence="6">
    <location>
        <begin position="55"/>
        <end position="75"/>
    </location>
</feature>
<dbReference type="PANTHER" id="PTHR23528">
    <property type="match status" value="1"/>
</dbReference>
<evidence type="ECO:0000313" key="8">
    <source>
        <dbReference type="EMBL" id="KRM05691.1"/>
    </source>
</evidence>
<evidence type="ECO:0000259" key="7">
    <source>
        <dbReference type="PROSITE" id="PS50850"/>
    </source>
</evidence>
<dbReference type="InterPro" id="IPR011701">
    <property type="entry name" value="MFS"/>
</dbReference>
<proteinExistence type="predicted"/>
<sequence>MNENTDKNVTPFKNLSWALFIGSTCMWTAFMTTVMQLTLKMVSVDPSGYTKSYGLVTSIGALISLIANPLGGFIGDRTRAKFGKRRTWILIGSILGSILIVLMGVSTQIWQVATIFVLLQLVYNFVVAAFTALIPDQCPEEKRGTLSGINGMTLVAGVMIGNVFVHFVWNHSQLGFYIILAAIGIIGALISVYLLKDNPAEVRKDSSEAEIKDRGQIYPSFKKYPSFTWALLVKFFYALGTGGASYITIMLINKMHLSSAYVASVFSIVTMVATVLSALTSYAGGILSDKFKKQKIFMYVAALIAMLGTLMYAFSNNITMVIVAIIITNMAGGIFNAVDSALVTRVLPPDGDNGKNFGIMNVANSLPQTIVPAIAPMLLQLGTKTAMGQWPFFYVVLAIGVSLSLICLKPIPDIGKES</sequence>
<protein>
    <recommendedName>
        <fullName evidence="7">Major facilitator superfamily (MFS) profile domain-containing protein</fullName>
    </recommendedName>
</protein>
<comment type="subcellular location">
    <subcellularLocation>
        <location evidence="1">Cell membrane</location>
        <topology evidence="1">Multi-pass membrane protein</topology>
    </subcellularLocation>
</comment>
<dbReference type="Gene3D" id="1.20.1250.20">
    <property type="entry name" value="MFS general substrate transporter like domains"/>
    <property type="match status" value="2"/>
</dbReference>
<dbReference type="GeneID" id="98319403"/>
<keyword evidence="2" id="KW-0813">Transport</keyword>
<comment type="caution">
    <text evidence="8">The sequence shown here is derived from an EMBL/GenBank/DDBJ whole genome shotgun (WGS) entry which is preliminary data.</text>
</comment>
<keyword evidence="5 6" id="KW-0472">Membrane</keyword>
<feature type="transmembrane region" description="Helical" evidence="6">
    <location>
        <begin position="87"/>
        <end position="106"/>
    </location>
</feature>
<feature type="transmembrane region" description="Helical" evidence="6">
    <location>
        <begin position="227"/>
        <end position="249"/>
    </location>
</feature>
<dbReference type="OrthoDB" id="9764596at2"/>
<dbReference type="RefSeq" id="WP_057872130.1">
    <property type="nucleotide sequence ID" value="NZ_AZGB01000018.1"/>
</dbReference>
<feature type="domain" description="Major facilitator superfamily (MFS) profile" evidence="7">
    <location>
        <begin position="1"/>
        <end position="415"/>
    </location>
</feature>
<evidence type="ECO:0000256" key="2">
    <source>
        <dbReference type="ARBA" id="ARBA00022448"/>
    </source>
</evidence>
<dbReference type="PROSITE" id="PS50850">
    <property type="entry name" value="MFS"/>
    <property type="match status" value="1"/>
</dbReference>
<evidence type="ECO:0000256" key="4">
    <source>
        <dbReference type="ARBA" id="ARBA00022989"/>
    </source>
</evidence>
<feature type="transmembrane region" description="Helical" evidence="6">
    <location>
        <begin position="175"/>
        <end position="195"/>
    </location>
</feature>
<feature type="transmembrane region" description="Helical" evidence="6">
    <location>
        <begin position="359"/>
        <end position="379"/>
    </location>
</feature>
<feature type="transmembrane region" description="Helical" evidence="6">
    <location>
        <begin position="261"/>
        <end position="284"/>
    </location>
</feature>
<name>A0A0R1VPG2_9LACO</name>
<feature type="transmembrane region" description="Helical" evidence="6">
    <location>
        <begin position="15"/>
        <end position="35"/>
    </location>
</feature>
<dbReference type="PANTHER" id="PTHR23528:SF1">
    <property type="entry name" value="MAJOR FACILITATOR SUPERFAMILY (MFS) PROFILE DOMAIN-CONTAINING PROTEIN"/>
    <property type="match status" value="1"/>
</dbReference>
<dbReference type="AlphaFoldDB" id="A0A0R1VPG2"/>
<feature type="transmembrane region" description="Helical" evidence="6">
    <location>
        <begin position="320"/>
        <end position="338"/>
    </location>
</feature>
<reference evidence="8 9" key="1">
    <citation type="journal article" date="2015" name="Genome Announc.">
        <title>Expanding the biotechnology potential of lactobacilli through comparative genomics of 213 strains and associated genera.</title>
        <authorList>
            <person name="Sun Z."/>
            <person name="Harris H.M."/>
            <person name="McCann A."/>
            <person name="Guo C."/>
            <person name="Argimon S."/>
            <person name="Zhang W."/>
            <person name="Yang X."/>
            <person name="Jeffery I.B."/>
            <person name="Cooney J.C."/>
            <person name="Kagawa T.F."/>
            <person name="Liu W."/>
            <person name="Song Y."/>
            <person name="Salvetti E."/>
            <person name="Wrobel A."/>
            <person name="Rasinkangas P."/>
            <person name="Parkhill J."/>
            <person name="Rea M.C."/>
            <person name="O'Sullivan O."/>
            <person name="Ritari J."/>
            <person name="Douillard F.P."/>
            <person name="Paul Ross R."/>
            <person name="Yang R."/>
            <person name="Briner A.E."/>
            <person name="Felis G.E."/>
            <person name="de Vos W.M."/>
            <person name="Barrangou R."/>
            <person name="Klaenhammer T.R."/>
            <person name="Caufield P.W."/>
            <person name="Cui Y."/>
            <person name="Zhang H."/>
            <person name="O'Toole P.W."/>
        </authorList>
    </citation>
    <scope>NUCLEOTIDE SEQUENCE [LARGE SCALE GENOMIC DNA]</scope>
    <source>
        <strain evidence="8 9">DSM 18630</strain>
    </source>
</reference>
<dbReference type="SUPFAM" id="SSF103473">
    <property type="entry name" value="MFS general substrate transporter"/>
    <property type="match status" value="1"/>
</dbReference>
<dbReference type="CDD" id="cd06174">
    <property type="entry name" value="MFS"/>
    <property type="match status" value="1"/>
</dbReference>
<feature type="transmembrane region" description="Helical" evidence="6">
    <location>
        <begin position="391"/>
        <end position="408"/>
    </location>
</feature>
<gene>
    <name evidence="8" type="ORF">FC89_GL001398</name>
</gene>
<evidence type="ECO:0000256" key="3">
    <source>
        <dbReference type="ARBA" id="ARBA00022692"/>
    </source>
</evidence>
<evidence type="ECO:0000256" key="5">
    <source>
        <dbReference type="ARBA" id="ARBA00023136"/>
    </source>
</evidence>
<dbReference type="PATRIC" id="fig|1423750.3.peg.1433"/>
<dbReference type="Pfam" id="PF07690">
    <property type="entry name" value="MFS_1"/>
    <property type="match status" value="1"/>
</dbReference>
<feature type="transmembrane region" description="Helical" evidence="6">
    <location>
        <begin position="296"/>
        <end position="314"/>
    </location>
</feature>
<dbReference type="STRING" id="1423750.FC89_GL001398"/>
<keyword evidence="3 6" id="KW-0812">Transmembrane</keyword>
<feature type="transmembrane region" description="Helical" evidence="6">
    <location>
        <begin position="112"/>
        <end position="134"/>
    </location>
</feature>
<dbReference type="GO" id="GO:0005886">
    <property type="term" value="C:plasma membrane"/>
    <property type="evidence" value="ECO:0007669"/>
    <property type="project" value="UniProtKB-SubCell"/>
</dbReference>
<dbReference type="Proteomes" id="UP000051451">
    <property type="component" value="Unassembled WGS sequence"/>
</dbReference>
<organism evidence="8 9">
    <name type="scientific">Liquorilactobacillus ghanensis DSM 18630</name>
    <dbReference type="NCBI Taxonomy" id="1423750"/>
    <lineage>
        <taxon>Bacteria</taxon>
        <taxon>Bacillati</taxon>
        <taxon>Bacillota</taxon>
        <taxon>Bacilli</taxon>
        <taxon>Lactobacillales</taxon>
        <taxon>Lactobacillaceae</taxon>
        <taxon>Liquorilactobacillus</taxon>
    </lineage>
</organism>
<accession>A0A0R1VPG2</accession>
<keyword evidence="9" id="KW-1185">Reference proteome</keyword>
<evidence type="ECO:0000313" key="9">
    <source>
        <dbReference type="Proteomes" id="UP000051451"/>
    </source>
</evidence>
<keyword evidence="4 6" id="KW-1133">Transmembrane helix</keyword>
<dbReference type="EMBL" id="AZGB01000018">
    <property type="protein sequence ID" value="KRM05691.1"/>
    <property type="molecule type" value="Genomic_DNA"/>
</dbReference>